<sequence length="106" mass="12656">MPGITFKITGEGKAVLFDERIHGYLRKKESKNMHQFGLLLDLDHYGYNVLKYEEIQELIIICDKLIQLYNDEFIWEHNRVRKFSKKLQQLCLRAINEQKDIRSIGD</sequence>
<comment type="caution">
    <text evidence="1">The sequence shown here is derived from an EMBL/GenBank/DDBJ whole genome shotgun (WGS) entry which is preliminary data.</text>
</comment>
<dbReference type="Proteomes" id="UP001319060">
    <property type="component" value="Unassembled WGS sequence"/>
</dbReference>
<reference evidence="1 2" key="1">
    <citation type="submission" date="2021-01" db="EMBL/GenBank/DDBJ databases">
        <title>Genome Sequencing of Type Strains.</title>
        <authorList>
            <person name="Lemaire J.F."/>
            <person name="Inderbitzin P."/>
            <person name="Collins S.B."/>
            <person name="Wespe N."/>
            <person name="Knight-Connoni V."/>
        </authorList>
    </citation>
    <scope>NUCLEOTIDE SEQUENCE [LARGE SCALE GENOMIC DNA]</scope>
    <source>
        <strain evidence="1 2">DSM 14730</strain>
    </source>
</reference>
<name>A0ABS2ZIH2_9BACL</name>
<dbReference type="EMBL" id="JAFHKS010000044">
    <property type="protein sequence ID" value="MBN3547972.1"/>
    <property type="molecule type" value="Genomic_DNA"/>
</dbReference>
<gene>
    <name evidence="1" type="ORF">JYA64_21910</name>
</gene>
<evidence type="ECO:0000313" key="1">
    <source>
        <dbReference type="EMBL" id="MBN3547972.1"/>
    </source>
</evidence>
<protein>
    <submittedName>
        <fullName evidence="1">Uncharacterized protein</fullName>
    </submittedName>
</protein>
<dbReference type="RefSeq" id="WP_188402167.1">
    <property type="nucleotide sequence ID" value="NZ_BMCE01000001.1"/>
</dbReference>
<organism evidence="1 2">
    <name type="scientific">Fictibacillus barbaricus</name>
    <dbReference type="NCBI Taxonomy" id="182136"/>
    <lineage>
        <taxon>Bacteria</taxon>
        <taxon>Bacillati</taxon>
        <taxon>Bacillota</taxon>
        <taxon>Bacilli</taxon>
        <taxon>Bacillales</taxon>
        <taxon>Fictibacillaceae</taxon>
        <taxon>Fictibacillus</taxon>
    </lineage>
</organism>
<evidence type="ECO:0000313" key="2">
    <source>
        <dbReference type="Proteomes" id="UP001319060"/>
    </source>
</evidence>
<accession>A0ABS2ZIH2</accession>
<proteinExistence type="predicted"/>
<keyword evidence="2" id="KW-1185">Reference proteome</keyword>